<dbReference type="KEGG" id="pdp:PDIP_61190"/>
<evidence type="ECO:0000256" key="4">
    <source>
        <dbReference type="SAM" id="MobiDB-lite"/>
    </source>
</evidence>
<accession>A0A7T7BLU7</accession>
<comment type="subcellular location">
    <subcellularLocation>
        <location evidence="1">Nucleus</location>
    </subcellularLocation>
</comment>
<evidence type="ECO:0000256" key="2">
    <source>
        <dbReference type="ARBA" id="ARBA00022664"/>
    </source>
</evidence>
<dbReference type="EMBL" id="CP060776">
    <property type="protein sequence ID" value="QQK44301.1"/>
    <property type="molecule type" value="Genomic_DNA"/>
</dbReference>
<evidence type="ECO:0000313" key="6">
    <source>
        <dbReference type="EMBL" id="QQK44301.1"/>
    </source>
</evidence>
<dbReference type="Gene3D" id="1.25.10.10">
    <property type="entry name" value="Leucine-rich Repeat Variant"/>
    <property type="match status" value="1"/>
</dbReference>
<keyword evidence="3" id="KW-0539">Nucleus</keyword>
<gene>
    <name evidence="6" type="ORF">Pdw03_8202</name>
</gene>
<reference evidence="6 7" key="1">
    <citation type="submission" date="2020-08" db="EMBL/GenBank/DDBJ databases">
        <title>The completed genome sequence of the pathogenic ascomycete fungus Penicillium digitatum.</title>
        <authorList>
            <person name="Wang M."/>
        </authorList>
    </citation>
    <scope>NUCLEOTIDE SEQUENCE [LARGE SCALE GENOMIC DNA]</scope>
    <source>
        <strain evidence="6 7">PdW03</strain>
    </source>
</reference>
<dbReference type="AlphaFoldDB" id="A0A7T7BLU7"/>
<dbReference type="Pfam" id="PF11935">
    <property type="entry name" value="SYMPK_PTA1_N"/>
    <property type="match status" value="1"/>
</dbReference>
<organism evidence="6 7">
    <name type="scientific">Penicillium digitatum</name>
    <name type="common">Green mold</name>
    <dbReference type="NCBI Taxonomy" id="36651"/>
    <lineage>
        <taxon>Eukaryota</taxon>
        <taxon>Fungi</taxon>
        <taxon>Dikarya</taxon>
        <taxon>Ascomycota</taxon>
        <taxon>Pezizomycotina</taxon>
        <taxon>Eurotiomycetes</taxon>
        <taxon>Eurotiomycetidae</taxon>
        <taxon>Eurotiales</taxon>
        <taxon>Aspergillaceae</taxon>
        <taxon>Penicillium</taxon>
    </lineage>
</organism>
<dbReference type="InterPro" id="IPR011989">
    <property type="entry name" value="ARM-like"/>
</dbReference>
<evidence type="ECO:0000259" key="5">
    <source>
        <dbReference type="Pfam" id="PF11935"/>
    </source>
</evidence>
<dbReference type="InterPro" id="IPR032460">
    <property type="entry name" value="Symplekin/Pta1_N"/>
</dbReference>
<protein>
    <submittedName>
        <fullName evidence="6">mRNA cleavage and polyadenylation specificity factor complex subunit (Pta1), putative</fullName>
    </submittedName>
</protein>
<dbReference type="PANTHER" id="PTHR15245">
    <property type="entry name" value="SYMPLEKIN-RELATED"/>
    <property type="match status" value="1"/>
</dbReference>
<evidence type="ECO:0000256" key="3">
    <source>
        <dbReference type="ARBA" id="ARBA00023242"/>
    </source>
</evidence>
<dbReference type="GO" id="GO:0005847">
    <property type="term" value="C:mRNA cleavage and polyadenylation specificity factor complex"/>
    <property type="evidence" value="ECO:0007669"/>
    <property type="project" value="TreeGrafter"/>
</dbReference>
<keyword evidence="2" id="KW-0507">mRNA processing</keyword>
<feature type="region of interest" description="Disordered" evidence="4">
    <location>
        <begin position="793"/>
        <end position="816"/>
    </location>
</feature>
<dbReference type="RefSeq" id="XP_014533345.2">
    <property type="nucleotide sequence ID" value="XM_014677859.2"/>
</dbReference>
<evidence type="ECO:0000256" key="1">
    <source>
        <dbReference type="ARBA" id="ARBA00004123"/>
    </source>
</evidence>
<dbReference type="InterPro" id="IPR021850">
    <property type="entry name" value="Symplekin/Pta1"/>
</dbReference>
<dbReference type="Proteomes" id="UP000595662">
    <property type="component" value="Chromosome 3"/>
</dbReference>
<dbReference type="GeneID" id="26234435"/>
<sequence length="816" mass="90189">MLLETRSSHTPESLLAGLSGFAAFVAPSTVFFAANFSFCGRTLKLSILPSPNILSPNSNPTRPSRNGYLSNTAAMAQPMDNVIDQVAQLNAARSLVLGDAAFYPQIVNGILPIVGAGTRLELRRWGANFLAETFASPMLAVAQKEQLAPNVLQTIREILELPETDTAVLQSLVQTSASLYPLVFRHVVNHPQDGKSWETMSAIKQDILRRMDSFPCPVKLCCAKFIQRVVQVQTPGLISDPRRPDQNETSLAVVPRNHAVLSIPNLEAESSGLLDRLLSVFQEEISDALLVNGTLNCLAPLIRTRQSIANKIINAVLDFYPAKHVCPPFTPTVRVSVKSMERTARALLINILKKNPNHPLSGRIQMYLERLMQSRLEVTDDASRKRGLPNEPTDGLDNAKRARLNALLPPMLKIPPMAPGPASFDRLFTLTDDTGLSSFDVKQLPVDLVLKIVVPLLSQVHDSTLAQAVDAVRTRYQTITKDQNLQRQQQQRAAALDEDDDYEPEYQPMDVASVVSEEDSAIAAEVADLQPELVSLGPFVLPQPPPLTEEEAGEIGRSAVARVFGMLSAAETSPAPAKGQPHQKLGFARLAGSTFDRDAWSVLLARLATRAPAGLENDQQNKGDAVRRQTTIADSIRETLYRFILEDFRGRLNIAIIWLNEEWYNDRIQMKSVAKQRDDTEEGSELTVSLNYDTWATRLLDGFLAYLDSRDIKVLVRFLSEVPEITIPITQRVASLAKDPERVNLCVQSLMYLIMFRPPAREMCLNTVEDVYQTYEESRPAACKVLSKWRPQSSALGTAENGALESSEAKSNTSEP</sequence>
<evidence type="ECO:0000313" key="7">
    <source>
        <dbReference type="Proteomes" id="UP000595662"/>
    </source>
</evidence>
<proteinExistence type="predicted"/>
<feature type="domain" description="Symplekin/Pta1 N-terminal" evidence="5">
    <location>
        <begin position="165"/>
        <end position="385"/>
    </location>
</feature>
<dbReference type="PANTHER" id="PTHR15245:SF20">
    <property type="entry name" value="SYMPLEKIN"/>
    <property type="match status" value="1"/>
</dbReference>
<dbReference type="VEuPathDB" id="FungiDB:PDIP_61190"/>
<name>A0A7T7BLU7_PENDI</name>
<dbReference type="GO" id="GO:0006397">
    <property type="term" value="P:mRNA processing"/>
    <property type="evidence" value="ECO:0007669"/>
    <property type="project" value="UniProtKB-KW"/>
</dbReference>